<evidence type="ECO:0000256" key="3">
    <source>
        <dbReference type="ARBA" id="ARBA00022448"/>
    </source>
</evidence>
<evidence type="ECO:0000256" key="9">
    <source>
        <dbReference type="SAM" id="Coils"/>
    </source>
</evidence>
<accession>A0A2A2J827</accession>
<keyword evidence="4" id="KW-0812">Transmembrane</keyword>
<comment type="subcellular location">
    <subcellularLocation>
        <location evidence="1">Membrane</location>
        <topology evidence="1">Multi-pass membrane protein</topology>
    </subcellularLocation>
</comment>
<protein>
    <recommendedName>
        <fullName evidence="8">V-type proton ATPase subunit a</fullName>
    </recommendedName>
</protein>
<keyword evidence="8" id="KW-0375">Hydrogen ion transport</keyword>
<comment type="similarity">
    <text evidence="2 8">Belongs to the V-ATPase 116 kDa subunit family.</text>
</comment>
<reference evidence="10 11" key="1">
    <citation type="journal article" date="2017" name="Curr. Biol.">
        <title>Genome architecture and evolution of a unichromosomal asexual nematode.</title>
        <authorList>
            <person name="Fradin H."/>
            <person name="Zegar C."/>
            <person name="Gutwein M."/>
            <person name="Lucas J."/>
            <person name="Kovtun M."/>
            <person name="Corcoran D."/>
            <person name="Baugh L.R."/>
            <person name="Kiontke K."/>
            <person name="Gunsalus K."/>
            <person name="Fitch D.H."/>
            <person name="Piano F."/>
        </authorList>
    </citation>
    <scope>NUCLEOTIDE SEQUENCE [LARGE SCALE GENOMIC DNA]</scope>
    <source>
        <strain evidence="10">PF1309</strain>
    </source>
</reference>
<evidence type="ECO:0000313" key="11">
    <source>
        <dbReference type="Proteomes" id="UP000218231"/>
    </source>
</evidence>
<comment type="caution">
    <text evidence="10">The sequence shown here is derived from an EMBL/GenBank/DDBJ whole genome shotgun (WGS) entry which is preliminary data.</text>
</comment>
<dbReference type="PANTHER" id="PTHR11629">
    <property type="entry name" value="VACUOLAR PROTON ATPASES"/>
    <property type="match status" value="1"/>
</dbReference>
<dbReference type="GO" id="GO:0007035">
    <property type="term" value="P:vacuolar acidification"/>
    <property type="evidence" value="ECO:0007669"/>
    <property type="project" value="TreeGrafter"/>
</dbReference>
<evidence type="ECO:0000256" key="5">
    <source>
        <dbReference type="ARBA" id="ARBA00022989"/>
    </source>
</evidence>
<evidence type="ECO:0000256" key="7">
    <source>
        <dbReference type="ARBA" id="ARBA00023136"/>
    </source>
</evidence>
<keyword evidence="7" id="KW-0472">Membrane</keyword>
<proteinExistence type="inferred from homology"/>
<comment type="function">
    <text evidence="8">Essential component of the vacuolar proton pump (V-ATPase), a multimeric enzyme that catalyzes the translocation of protons across the membranes. Required for assembly and activity of the V-ATPase.</text>
</comment>
<dbReference type="EMBL" id="LIAE01010626">
    <property type="protein sequence ID" value="PAV57764.1"/>
    <property type="molecule type" value="Genomic_DNA"/>
</dbReference>
<dbReference type="PANTHER" id="PTHR11629:SF73">
    <property type="entry name" value="V-TYPE PROTON ATPASE 116 KDA SUBUNIT A 2"/>
    <property type="match status" value="1"/>
</dbReference>
<dbReference type="GO" id="GO:0046961">
    <property type="term" value="F:proton-transporting ATPase activity, rotational mechanism"/>
    <property type="evidence" value="ECO:0007669"/>
    <property type="project" value="InterPro"/>
</dbReference>
<feature type="coiled-coil region" evidence="9">
    <location>
        <begin position="89"/>
        <end position="123"/>
    </location>
</feature>
<keyword evidence="11" id="KW-1185">Reference proteome</keyword>
<dbReference type="OrthoDB" id="10264220at2759"/>
<evidence type="ECO:0000256" key="2">
    <source>
        <dbReference type="ARBA" id="ARBA00009904"/>
    </source>
</evidence>
<dbReference type="GO" id="GO:0033179">
    <property type="term" value="C:proton-transporting V-type ATPase, V0 domain"/>
    <property type="evidence" value="ECO:0007669"/>
    <property type="project" value="InterPro"/>
</dbReference>
<keyword evidence="6 8" id="KW-0406">Ion transport</keyword>
<keyword evidence="3 8" id="KW-0813">Transport</keyword>
<evidence type="ECO:0000256" key="4">
    <source>
        <dbReference type="ARBA" id="ARBA00022692"/>
    </source>
</evidence>
<dbReference type="InterPro" id="IPR002490">
    <property type="entry name" value="V-ATPase_116kDa_su"/>
</dbReference>
<keyword evidence="9" id="KW-0175">Coiled coil</keyword>
<organism evidence="10 11">
    <name type="scientific">Diploscapter pachys</name>
    <dbReference type="NCBI Taxonomy" id="2018661"/>
    <lineage>
        <taxon>Eukaryota</taxon>
        <taxon>Metazoa</taxon>
        <taxon>Ecdysozoa</taxon>
        <taxon>Nematoda</taxon>
        <taxon>Chromadorea</taxon>
        <taxon>Rhabditida</taxon>
        <taxon>Rhabditina</taxon>
        <taxon>Rhabditomorpha</taxon>
        <taxon>Rhabditoidea</taxon>
        <taxon>Rhabditidae</taxon>
        <taxon>Diploscapter</taxon>
    </lineage>
</organism>
<dbReference type="AlphaFoldDB" id="A0A2A2J827"/>
<evidence type="ECO:0000256" key="8">
    <source>
        <dbReference type="RuleBase" id="RU361189"/>
    </source>
</evidence>
<dbReference type="Pfam" id="PF01496">
    <property type="entry name" value="V_ATPase_I"/>
    <property type="match status" value="1"/>
</dbReference>
<dbReference type="GO" id="GO:0016471">
    <property type="term" value="C:vacuolar proton-transporting V-type ATPase complex"/>
    <property type="evidence" value="ECO:0007669"/>
    <property type="project" value="TreeGrafter"/>
</dbReference>
<evidence type="ECO:0000256" key="6">
    <source>
        <dbReference type="ARBA" id="ARBA00023065"/>
    </source>
</evidence>
<dbReference type="Proteomes" id="UP000218231">
    <property type="component" value="Unassembled WGS sequence"/>
</dbReference>
<dbReference type="GO" id="GO:0051117">
    <property type="term" value="F:ATPase binding"/>
    <property type="evidence" value="ECO:0007669"/>
    <property type="project" value="TreeGrafter"/>
</dbReference>
<name>A0A2A2J827_9BILA</name>
<evidence type="ECO:0000256" key="1">
    <source>
        <dbReference type="ARBA" id="ARBA00004141"/>
    </source>
</evidence>
<gene>
    <name evidence="10" type="ORF">WR25_11384</name>
</gene>
<dbReference type="STRING" id="2018661.A0A2A2J827"/>
<sequence>MGSLTRSEEMRFCQLIVEKEAAFNCVAEIGKDPYVQFKDLNPDVNPFQRTFVRDIRRFDEMERKLRFLESQVAKDNIIIGGRVDDGDYKVMGQAELNQLEGTLTDLEKDVKNMNESDAQLKRNFLDLKEWDAVLDKTDEFFQGGIDDQATEELNMQDEEGLVRTDKIPVGYLVGVIRTERLSAFERVLWRACHHTAYLRSSHIDEELIEENGDRVNKSVFIVFHRGDRMRGIIEKVCDGFKARLFRNCPTTFKERQSARSDVRARIHDVQTVINQTKEHRFRVLQAAANNLNQWLKQARRLFNIIFQLLKT</sequence>
<keyword evidence="5" id="KW-1133">Transmembrane helix</keyword>
<evidence type="ECO:0000313" key="10">
    <source>
        <dbReference type="EMBL" id="PAV57764.1"/>
    </source>
</evidence>
<dbReference type="GO" id="GO:0005886">
    <property type="term" value="C:plasma membrane"/>
    <property type="evidence" value="ECO:0007669"/>
    <property type="project" value="TreeGrafter"/>
</dbReference>